<dbReference type="Pfam" id="PF18893">
    <property type="entry name" value="DUF5652"/>
    <property type="match status" value="1"/>
</dbReference>
<dbReference type="EMBL" id="PEZX01000014">
    <property type="protein sequence ID" value="PIS07160.1"/>
    <property type="molecule type" value="Genomic_DNA"/>
</dbReference>
<organism evidence="3 4">
    <name type="scientific">Candidatus Berkelbacteria bacterium CG10_big_fil_rev_8_21_14_0_10_43_14</name>
    <dbReference type="NCBI Taxonomy" id="1974515"/>
    <lineage>
        <taxon>Bacteria</taxon>
        <taxon>Candidatus Berkelbacteria</taxon>
    </lineage>
</organism>
<dbReference type="AlphaFoldDB" id="A0A2M6RAX2"/>
<evidence type="ECO:0000256" key="1">
    <source>
        <dbReference type="SAM" id="Phobius"/>
    </source>
</evidence>
<evidence type="ECO:0000259" key="2">
    <source>
        <dbReference type="Pfam" id="PF18893"/>
    </source>
</evidence>
<keyword evidence="1" id="KW-0472">Membrane</keyword>
<dbReference type="InterPro" id="IPR043712">
    <property type="entry name" value="DUF5652"/>
</dbReference>
<feature type="transmembrane region" description="Helical" evidence="1">
    <location>
        <begin position="34"/>
        <end position="56"/>
    </location>
</feature>
<reference evidence="4" key="1">
    <citation type="submission" date="2017-09" db="EMBL/GenBank/DDBJ databases">
        <title>Depth-based differentiation of microbial function through sediment-hosted aquifers and enrichment of novel symbionts in the deep terrestrial subsurface.</title>
        <authorList>
            <person name="Probst A.J."/>
            <person name="Ladd B."/>
            <person name="Jarett J.K."/>
            <person name="Geller-Mcgrath D.E."/>
            <person name="Sieber C.M.K."/>
            <person name="Emerson J.B."/>
            <person name="Anantharaman K."/>
            <person name="Thomas B.C."/>
            <person name="Malmstrom R."/>
            <person name="Stieglmeier M."/>
            <person name="Klingl A."/>
            <person name="Woyke T."/>
            <person name="Ryan C.M."/>
            <person name="Banfield J.F."/>
        </authorList>
    </citation>
    <scope>NUCLEOTIDE SEQUENCE [LARGE SCALE GENOMIC DNA]</scope>
</reference>
<keyword evidence="1" id="KW-0812">Transmembrane</keyword>
<comment type="caution">
    <text evidence="3">The sequence shown here is derived from an EMBL/GenBank/DDBJ whole genome shotgun (WGS) entry which is preliminary data.</text>
</comment>
<protein>
    <recommendedName>
        <fullName evidence="2">DUF5652 domain-containing protein</fullName>
    </recommendedName>
</protein>
<accession>A0A2M6RAX2</accession>
<proteinExistence type="predicted"/>
<keyword evidence="1" id="KW-1133">Transmembrane helix</keyword>
<evidence type="ECO:0000313" key="4">
    <source>
        <dbReference type="Proteomes" id="UP000231162"/>
    </source>
</evidence>
<feature type="domain" description="DUF5652" evidence="2">
    <location>
        <begin position="9"/>
        <end position="62"/>
    </location>
</feature>
<sequence length="62" mass="7101">MSGNLFGVTLAILIIWDLAWRGYALWKAGRNEDTAWFVALLILNTVGILPILYIYIFSKKKK</sequence>
<dbReference type="Proteomes" id="UP000231162">
    <property type="component" value="Unassembled WGS sequence"/>
</dbReference>
<evidence type="ECO:0000313" key="3">
    <source>
        <dbReference type="EMBL" id="PIS07160.1"/>
    </source>
</evidence>
<gene>
    <name evidence="3" type="ORF">COT79_00795</name>
</gene>
<name>A0A2M6RAX2_9BACT</name>